<proteinExistence type="predicted"/>
<comment type="caution">
    <text evidence="1">The sequence shown here is derived from an EMBL/GenBank/DDBJ whole genome shotgun (WGS) entry which is preliminary data.</text>
</comment>
<organism evidence="1 2">
    <name type="scientific">Sinosporangium siamense</name>
    <dbReference type="NCBI Taxonomy" id="1367973"/>
    <lineage>
        <taxon>Bacteria</taxon>
        <taxon>Bacillati</taxon>
        <taxon>Actinomycetota</taxon>
        <taxon>Actinomycetes</taxon>
        <taxon>Streptosporangiales</taxon>
        <taxon>Streptosporangiaceae</taxon>
        <taxon>Sinosporangium</taxon>
    </lineage>
</organism>
<dbReference type="AlphaFoldDB" id="A0A919V642"/>
<dbReference type="Proteomes" id="UP000606172">
    <property type="component" value="Unassembled WGS sequence"/>
</dbReference>
<dbReference type="EMBL" id="BOOW01000006">
    <property type="protein sequence ID" value="GII90572.1"/>
    <property type="molecule type" value="Genomic_DNA"/>
</dbReference>
<evidence type="ECO:0000313" key="2">
    <source>
        <dbReference type="Proteomes" id="UP000606172"/>
    </source>
</evidence>
<dbReference type="RefSeq" id="WP_204021065.1">
    <property type="nucleotide sequence ID" value="NZ_BOOW01000006.1"/>
</dbReference>
<gene>
    <name evidence="1" type="ORF">Ssi02_08030</name>
</gene>
<keyword evidence="2" id="KW-1185">Reference proteome</keyword>
<sequence>MPATEFVTTMVGRLDEIRELLGPAESARLLALLQRITEERSVQARRTWNDVLTLLHRGLPRDHDLQSAISGASVTYRGTAVAGDLAAAVERLREISPHLAALDPTRLPPGSGVEVSFDTWYSEAMAAVRQALLRTPSLSADELRDPAVPGLLRLERPDGGVAVPSFQFGGDGAPIPVVLTVNEILDARRDPWGTADWWLRGNALLGDVPARLLEHGVDDDRLTEAARAMLEPY</sequence>
<evidence type="ECO:0000313" key="1">
    <source>
        <dbReference type="EMBL" id="GII90572.1"/>
    </source>
</evidence>
<name>A0A919V642_9ACTN</name>
<protein>
    <submittedName>
        <fullName evidence="1">Uncharacterized protein</fullName>
    </submittedName>
</protein>
<reference evidence="1" key="1">
    <citation type="submission" date="2021-01" db="EMBL/GenBank/DDBJ databases">
        <title>Whole genome shotgun sequence of Sinosporangium siamense NBRC 109515.</title>
        <authorList>
            <person name="Komaki H."/>
            <person name="Tamura T."/>
        </authorList>
    </citation>
    <scope>NUCLEOTIDE SEQUENCE</scope>
    <source>
        <strain evidence="1">NBRC 109515</strain>
    </source>
</reference>
<accession>A0A919V642</accession>